<keyword evidence="3 7" id="KW-0489">Methyltransferase</keyword>
<evidence type="ECO:0000256" key="7">
    <source>
        <dbReference type="PROSITE-ProRule" id="PRU01026"/>
    </source>
</evidence>
<gene>
    <name evidence="9" type="primary">rsmA</name>
    <name evidence="9" type="ORF">IPV69_14675</name>
</gene>
<evidence type="ECO:0000256" key="5">
    <source>
        <dbReference type="ARBA" id="ARBA00022691"/>
    </source>
</evidence>
<dbReference type="Proteomes" id="UP000593765">
    <property type="component" value="Chromosome"/>
</dbReference>
<keyword evidence="6 7" id="KW-0694">RNA-binding</keyword>
<dbReference type="Gene3D" id="3.40.50.150">
    <property type="entry name" value="Vaccinia Virus protein VP39"/>
    <property type="match status" value="1"/>
</dbReference>
<accession>A0A7M2WQ51</accession>
<dbReference type="InterPro" id="IPR023165">
    <property type="entry name" value="rRNA_Ade_diMease-like_C"/>
</dbReference>
<dbReference type="EMBL" id="CP063458">
    <property type="protein sequence ID" value="QOV87533.1"/>
    <property type="molecule type" value="Genomic_DNA"/>
</dbReference>
<protein>
    <submittedName>
        <fullName evidence="9">Ribosomal RNA small subunit methyltransferase A</fullName>
        <ecNumber evidence="9">2.1.1.182</ecNumber>
    </submittedName>
</protein>
<dbReference type="InterPro" id="IPR020596">
    <property type="entry name" value="rRNA_Ade_Mease_Trfase_CS"/>
</dbReference>
<dbReference type="PROSITE" id="PS51689">
    <property type="entry name" value="SAM_RNA_A_N6_MT"/>
    <property type="match status" value="1"/>
</dbReference>
<dbReference type="PROSITE" id="PS01131">
    <property type="entry name" value="RRNA_A_DIMETH"/>
    <property type="match status" value="1"/>
</dbReference>
<keyword evidence="1" id="KW-0963">Cytoplasm</keyword>
<dbReference type="PANTHER" id="PTHR11727:SF7">
    <property type="entry name" value="DIMETHYLADENOSINE TRANSFERASE-RELATED"/>
    <property type="match status" value="1"/>
</dbReference>
<dbReference type="Pfam" id="PF00398">
    <property type="entry name" value="RrnaAD"/>
    <property type="match status" value="1"/>
</dbReference>
<comment type="caution">
    <text evidence="7">Lacks conserved residue(s) required for the propagation of feature annotation.</text>
</comment>
<evidence type="ECO:0000256" key="1">
    <source>
        <dbReference type="ARBA" id="ARBA00022490"/>
    </source>
</evidence>
<feature type="binding site" evidence="7">
    <location>
        <position position="72"/>
    </location>
    <ligand>
        <name>S-adenosyl-L-methionine</name>
        <dbReference type="ChEBI" id="CHEBI:59789"/>
    </ligand>
</feature>
<dbReference type="InterPro" id="IPR029063">
    <property type="entry name" value="SAM-dependent_MTases_sf"/>
</dbReference>
<sequence length="256" mass="28436">MIDQNLVRLVADAGELTPQDWCLEIGPGTGTLTEELLSRAGRVTAVEIDRDLAGLLRERLSGRENFQLIEGDALASKHELNADLRAALDAARRDGLRPKLVANLPYNIASPLVIELLIAGVDLLTFTVQKEVADRFKAQAGSDDYGPLTLMAQMLAKVEVLRNLPPQAFWPAPKIDSSLVRLRRDDRLGAGVKSFDVFMHKVFSFRRKTLRKAIDQAGYDADRIIRESGIDGSLRPEVFTPEQIVELWKIALPTRV</sequence>
<dbReference type="InterPro" id="IPR011530">
    <property type="entry name" value="rRNA_adenine_dimethylase"/>
</dbReference>
<keyword evidence="4 7" id="KW-0808">Transferase</keyword>
<evidence type="ECO:0000256" key="3">
    <source>
        <dbReference type="ARBA" id="ARBA00022603"/>
    </source>
</evidence>
<dbReference type="CDD" id="cd02440">
    <property type="entry name" value="AdoMet_MTases"/>
    <property type="match status" value="1"/>
</dbReference>
<feature type="domain" description="Ribosomal RNA adenine methylase transferase N-terminal" evidence="8">
    <location>
        <begin position="6"/>
        <end position="186"/>
    </location>
</feature>
<evidence type="ECO:0000313" key="9">
    <source>
        <dbReference type="EMBL" id="QOV87533.1"/>
    </source>
</evidence>
<reference evidence="9 10" key="1">
    <citation type="submission" date="2020-10" db="EMBL/GenBank/DDBJ databases">
        <title>Wide distribution of Phycisphaera-like planctomycetes from WD2101 soil group in peatlands and genome analysis of the first cultivated representative.</title>
        <authorList>
            <person name="Dedysh S.N."/>
            <person name="Beletsky A.V."/>
            <person name="Ivanova A."/>
            <person name="Kulichevskaya I.S."/>
            <person name="Suzina N.E."/>
            <person name="Philippov D.A."/>
            <person name="Rakitin A.L."/>
            <person name="Mardanov A.V."/>
            <person name="Ravin N.V."/>
        </authorList>
    </citation>
    <scope>NUCLEOTIDE SEQUENCE [LARGE SCALE GENOMIC DNA]</scope>
    <source>
        <strain evidence="9 10">M1803</strain>
    </source>
</reference>
<dbReference type="SUPFAM" id="SSF53335">
    <property type="entry name" value="S-adenosyl-L-methionine-dependent methyltransferases"/>
    <property type="match status" value="1"/>
</dbReference>
<dbReference type="PANTHER" id="PTHR11727">
    <property type="entry name" value="DIMETHYLADENOSINE TRANSFERASE"/>
    <property type="match status" value="1"/>
</dbReference>
<feature type="binding site" evidence="7">
    <location>
        <position position="47"/>
    </location>
    <ligand>
        <name>S-adenosyl-L-methionine</name>
        <dbReference type="ChEBI" id="CHEBI:59789"/>
    </ligand>
</feature>
<keyword evidence="5 7" id="KW-0949">S-adenosyl-L-methionine</keyword>
<organism evidence="9 10">
    <name type="scientific">Humisphaera borealis</name>
    <dbReference type="NCBI Taxonomy" id="2807512"/>
    <lineage>
        <taxon>Bacteria</taxon>
        <taxon>Pseudomonadati</taxon>
        <taxon>Planctomycetota</taxon>
        <taxon>Phycisphaerae</taxon>
        <taxon>Tepidisphaerales</taxon>
        <taxon>Tepidisphaeraceae</taxon>
        <taxon>Humisphaera</taxon>
    </lineage>
</organism>
<dbReference type="SMART" id="SM00650">
    <property type="entry name" value="rADc"/>
    <property type="match status" value="1"/>
</dbReference>
<dbReference type="KEGG" id="hbs:IPV69_14675"/>
<dbReference type="GO" id="GO:0052908">
    <property type="term" value="F:16S rRNA (adenine(1518)-N(6)/adenine(1519)-N(6))-dimethyltransferase activity"/>
    <property type="evidence" value="ECO:0007669"/>
    <property type="project" value="UniProtKB-EC"/>
</dbReference>
<dbReference type="InterPro" id="IPR020598">
    <property type="entry name" value="rRNA_Ade_methylase_Trfase_N"/>
</dbReference>
<feature type="binding site" evidence="7">
    <location>
        <position position="1"/>
    </location>
    <ligand>
        <name>S-adenosyl-L-methionine</name>
        <dbReference type="ChEBI" id="CHEBI:59789"/>
    </ligand>
</feature>
<name>A0A7M2WQ51_9BACT</name>
<keyword evidence="10" id="KW-1185">Reference proteome</keyword>
<evidence type="ECO:0000259" key="8">
    <source>
        <dbReference type="SMART" id="SM00650"/>
    </source>
</evidence>
<dbReference type="InterPro" id="IPR001737">
    <property type="entry name" value="KsgA/Erm"/>
</dbReference>
<dbReference type="NCBIfam" id="TIGR00755">
    <property type="entry name" value="ksgA"/>
    <property type="match status" value="1"/>
</dbReference>
<dbReference type="GO" id="GO:0005829">
    <property type="term" value="C:cytosol"/>
    <property type="evidence" value="ECO:0007669"/>
    <property type="project" value="TreeGrafter"/>
</dbReference>
<evidence type="ECO:0000256" key="4">
    <source>
        <dbReference type="ARBA" id="ARBA00022679"/>
    </source>
</evidence>
<evidence type="ECO:0000256" key="6">
    <source>
        <dbReference type="ARBA" id="ARBA00022884"/>
    </source>
</evidence>
<comment type="similarity">
    <text evidence="7">Belongs to the class I-like SAM-binding methyltransferase superfamily. rRNA adenine N(6)-methyltransferase family.</text>
</comment>
<dbReference type="AlphaFoldDB" id="A0A7M2WQ51"/>
<dbReference type="EC" id="2.1.1.182" evidence="9"/>
<keyword evidence="2" id="KW-0698">rRNA processing</keyword>
<evidence type="ECO:0000256" key="2">
    <source>
        <dbReference type="ARBA" id="ARBA00022552"/>
    </source>
</evidence>
<feature type="binding site" evidence="7">
    <location>
        <position position="103"/>
    </location>
    <ligand>
        <name>S-adenosyl-L-methionine</name>
        <dbReference type="ChEBI" id="CHEBI:59789"/>
    </ligand>
</feature>
<dbReference type="Gene3D" id="1.10.8.100">
    <property type="entry name" value="Ribosomal RNA adenine dimethylase-like, domain 2"/>
    <property type="match status" value="1"/>
</dbReference>
<dbReference type="GO" id="GO:0003723">
    <property type="term" value="F:RNA binding"/>
    <property type="evidence" value="ECO:0007669"/>
    <property type="project" value="UniProtKB-UniRule"/>
</dbReference>
<proteinExistence type="inferred from homology"/>
<feature type="binding site" evidence="7">
    <location>
        <position position="26"/>
    </location>
    <ligand>
        <name>S-adenosyl-L-methionine</name>
        <dbReference type="ChEBI" id="CHEBI:59789"/>
    </ligand>
</feature>
<evidence type="ECO:0000313" key="10">
    <source>
        <dbReference type="Proteomes" id="UP000593765"/>
    </source>
</evidence>